<dbReference type="PANTHER" id="PTHR24543">
    <property type="entry name" value="MULTICOPPER OXIDASE-RELATED"/>
    <property type="match status" value="1"/>
</dbReference>
<dbReference type="PROSITE" id="PS01285">
    <property type="entry name" value="FA58C_1"/>
    <property type="match status" value="1"/>
</dbReference>
<evidence type="ECO:0000256" key="5">
    <source>
        <dbReference type="ARBA" id="ARBA00022741"/>
    </source>
</evidence>
<feature type="transmembrane region" description="Helical" evidence="11">
    <location>
        <begin position="333"/>
        <end position="355"/>
    </location>
</feature>
<comment type="subcellular location">
    <subcellularLocation>
        <location evidence="1">Cell membrane</location>
        <topology evidence="1">Single-pass type I membrane protein</topology>
    </subcellularLocation>
</comment>
<name>A0AAD9QT27_ACRCE</name>
<keyword evidence="5" id="KW-0547">Nucleotide-binding</keyword>
<keyword evidence="9" id="KW-1015">Disulfide bond</keyword>
<dbReference type="InterPro" id="IPR008979">
    <property type="entry name" value="Galactose-bd-like_sf"/>
</dbReference>
<keyword evidence="6" id="KW-0067">ATP-binding</keyword>
<evidence type="ECO:0000256" key="7">
    <source>
        <dbReference type="ARBA" id="ARBA00022989"/>
    </source>
</evidence>
<dbReference type="AlphaFoldDB" id="A0AAD9QT27"/>
<evidence type="ECO:0000256" key="9">
    <source>
        <dbReference type="ARBA" id="ARBA00023157"/>
    </source>
</evidence>
<keyword evidence="2" id="KW-1003">Cell membrane</keyword>
<dbReference type="Gene3D" id="2.60.120.260">
    <property type="entry name" value="Galactose-binding domain-like"/>
    <property type="match status" value="1"/>
</dbReference>
<dbReference type="Pfam" id="PF00754">
    <property type="entry name" value="F5_F8_type_C"/>
    <property type="match status" value="1"/>
</dbReference>
<dbReference type="SUPFAM" id="SSF49785">
    <property type="entry name" value="Galactose-binding domain-like"/>
    <property type="match status" value="1"/>
</dbReference>
<comment type="caution">
    <text evidence="13">The sequence shown here is derived from an EMBL/GenBank/DDBJ whole genome shotgun (WGS) entry which is preliminary data.</text>
</comment>
<keyword evidence="8 11" id="KW-0472">Membrane</keyword>
<evidence type="ECO:0000256" key="2">
    <source>
        <dbReference type="ARBA" id="ARBA00022475"/>
    </source>
</evidence>
<keyword evidence="4" id="KW-0732">Signal</keyword>
<evidence type="ECO:0000313" key="14">
    <source>
        <dbReference type="Proteomes" id="UP001249851"/>
    </source>
</evidence>
<organism evidence="13 14">
    <name type="scientific">Acropora cervicornis</name>
    <name type="common">Staghorn coral</name>
    <dbReference type="NCBI Taxonomy" id="6130"/>
    <lineage>
        <taxon>Eukaryota</taxon>
        <taxon>Metazoa</taxon>
        <taxon>Cnidaria</taxon>
        <taxon>Anthozoa</taxon>
        <taxon>Hexacorallia</taxon>
        <taxon>Scleractinia</taxon>
        <taxon>Astrocoeniina</taxon>
        <taxon>Acroporidae</taxon>
        <taxon>Acropora</taxon>
    </lineage>
</organism>
<evidence type="ECO:0000256" key="10">
    <source>
        <dbReference type="ARBA" id="ARBA00023180"/>
    </source>
</evidence>
<dbReference type="InterPro" id="IPR000421">
    <property type="entry name" value="FA58C"/>
</dbReference>
<keyword evidence="10" id="KW-0325">Glycoprotein</keyword>
<proteinExistence type="predicted"/>
<reference evidence="13" key="2">
    <citation type="journal article" date="2023" name="Science">
        <title>Genomic signatures of disease resistance in endangered staghorn corals.</title>
        <authorList>
            <person name="Vollmer S.V."/>
            <person name="Selwyn J.D."/>
            <person name="Despard B.A."/>
            <person name="Roesel C.L."/>
        </authorList>
    </citation>
    <scope>NUCLEOTIDE SEQUENCE</scope>
    <source>
        <strain evidence="13">K2</strain>
    </source>
</reference>
<sequence>MEDGRIKDTEIKATSYLNDTAPPKYGRLNEKGGFGGWCPKRFNRTGPFFTQYLQVNLNIMMRIRAITTQGREGGEERVEQYWINYRRNHDSWKWLRSESGLVFKGNNDSQQHTSMLRPPLLADGIRLVPEMHANTLVCMRLELLGCQIKNGLTAYNMPQGNTLEGRYNFTDSVYDGLIKNNFLSSGLGFLTDGSVPLADYVIDNGLGWIGWHSVHTLTPNIIFEFSDTRIFQNVTIHCNVRDPASIQLFSQVEVSFSNDGVTFNATMSHTPKTITSGAGWKNHNVTIDLCRNTGKVVRFNFSYAGDWILMSEITFNSEEDGTFVSDSLSGGEIAGIICAVLAVVLIILSLFICWWRFPHLFQRDKAINHFIKVEMKPYGSPRRVNSNVSEYVEKANNVRNRYQNGTGVSHAHAEVTACPIYASIGENLCESKPETHVYVNHSHKFHRLVKAPVPPAIDLKRSTPEVVYAEPDTPLLLESTPSPTPSPKAPPVPPLNLRVDVGRDVADSDYAEPDTPVGKNHLIVHSPTKPRVVSGYADPVDVITPPPDETFRNPIYEAVYSQPYYGVSGT</sequence>
<evidence type="ECO:0000256" key="3">
    <source>
        <dbReference type="ARBA" id="ARBA00022692"/>
    </source>
</evidence>
<accession>A0AAD9QT27</accession>
<evidence type="ECO:0000256" key="8">
    <source>
        <dbReference type="ARBA" id="ARBA00023136"/>
    </source>
</evidence>
<keyword evidence="3 11" id="KW-0812">Transmembrane</keyword>
<evidence type="ECO:0000256" key="1">
    <source>
        <dbReference type="ARBA" id="ARBA00004251"/>
    </source>
</evidence>
<dbReference type="GO" id="GO:0005886">
    <property type="term" value="C:plasma membrane"/>
    <property type="evidence" value="ECO:0007669"/>
    <property type="project" value="UniProtKB-SubCell"/>
</dbReference>
<dbReference type="SMART" id="SM00231">
    <property type="entry name" value="FA58C"/>
    <property type="match status" value="1"/>
</dbReference>
<keyword evidence="13" id="KW-0675">Receptor</keyword>
<dbReference type="EMBL" id="JARQWQ010000015">
    <property type="protein sequence ID" value="KAK2566984.1"/>
    <property type="molecule type" value="Genomic_DNA"/>
</dbReference>
<evidence type="ECO:0000313" key="13">
    <source>
        <dbReference type="EMBL" id="KAK2566984.1"/>
    </source>
</evidence>
<feature type="domain" description="F5/8 type C" evidence="12">
    <location>
        <begin position="1"/>
        <end position="146"/>
    </location>
</feature>
<keyword evidence="7 11" id="KW-1133">Transmembrane helix</keyword>
<dbReference type="GO" id="GO:0005524">
    <property type="term" value="F:ATP binding"/>
    <property type="evidence" value="ECO:0007669"/>
    <property type="project" value="UniProtKB-KW"/>
</dbReference>
<protein>
    <submittedName>
        <fullName evidence="13">Discoidin domain-containing receptor 2</fullName>
    </submittedName>
</protein>
<gene>
    <name evidence="13" type="ORF">P5673_008750</name>
</gene>
<dbReference type="Proteomes" id="UP001249851">
    <property type="component" value="Unassembled WGS sequence"/>
</dbReference>
<dbReference type="Pfam" id="PF21114">
    <property type="entry name" value="DDR1-2_DS-like"/>
    <property type="match status" value="1"/>
</dbReference>
<dbReference type="PROSITE" id="PS50022">
    <property type="entry name" value="FA58C_3"/>
    <property type="match status" value="1"/>
</dbReference>
<evidence type="ECO:0000259" key="12">
    <source>
        <dbReference type="PROSITE" id="PS50022"/>
    </source>
</evidence>
<reference evidence="13" key="1">
    <citation type="journal article" date="2023" name="G3 (Bethesda)">
        <title>Whole genome assembly and annotation of the endangered Caribbean coral Acropora cervicornis.</title>
        <authorList>
            <person name="Selwyn J.D."/>
            <person name="Vollmer S.V."/>
        </authorList>
    </citation>
    <scope>NUCLEOTIDE SEQUENCE</scope>
    <source>
        <strain evidence="13">K2</strain>
    </source>
</reference>
<dbReference type="InterPro" id="IPR048525">
    <property type="entry name" value="DDR1-2_DS-like"/>
</dbReference>
<feature type="non-terminal residue" evidence="13">
    <location>
        <position position="570"/>
    </location>
</feature>
<evidence type="ECO:0000256" key="11">
    <source>
        <dbReference type="SAM" id="Phobius"/>
    </source>
</evidence>
<evidence type="ECO:0000256" key="6">
    <source>
        <dbReference type="ARBA" id="ARBA00022840"/>
    </source>
</evidence>
<dbReference type="PROSITE" id="PS01286">
    <property type="entry name" value="FA58C_2"/>
    <property type="match status" value="1"/>
</dbReference>
<dbReference type="Gene3D" id="2.60.120.1190">
    <property type="match status" value="1"/>
</dbReference>
<keyword evidence="14" id="KW-1185">Reference proteome</keyword>
<evidence type="ECO:0000256" key="4">
    <source>
        <dbReference type="ARBA" id="ARBA00022729"/>
    </source>
</evidence>